<dbReference type="SUPFAM" id="SSF50998">
    <property type="entry name" value="Quinoprotein alcohol dehydrogenase-like"/>
    <property type="match status" value="1"/>
</dbReference>
<dbReference type="Gene3D" id="2.130.10.10">
    <property type="entry name" value="YVTN repeat-like/Quinoprotein amine dehydrogenase"/>
    <property type="match status" value="1"/>
</dbReference>
<evidence type="ECO:0000313" key="1">
    <source>
        <dbReference type="EMBL" id="MFB9578398.1"/>
    </source>
</evidence>
<accession>A0ABV5RKJ9</accession>
<evidence type="ECO:0000313" key="2">
    <source>
        <dbReference type="Proteomes" id="UP001589710"/>
    </source>
</evidence>
<dbReference type="InterPro" id="IPR011047">
    <property type="entry name" value="Quinoprotein_ADH-like_sf"/>
</dbReference>
<dbReference type="InterPro" id="IPR015943">
    <property type="entry name" value="WD40/YVTN_repeat-like_dom_sf"/>
</dbReference>
<reference evidence="1 2" key="1">
    <citation type="submission" date="2024-09" db="EMBL/GenBank/DDBJ databases">
        <authorList>
            <person name="Sun Q."/>
            <person name="Mori K."/>
        </authorList>
    </citation>
    <scope>NUCLEOTIDE SEQUENCE [LARGE SCALE GENOMIC DNA]</scope>
    <source>
        <strain evidence="1 2">JCM 3331</strain>
    </source>
</reference>
<name>A0ABV5RKJ9_9ACTN</name>
<organism evidence="1 2">
    <name type="scientific">Streptomyces yanii</name>
    <dbReference type="NCBI Taxonomy" id="78510"/>
    <lineage>
        <taxon>Bacteria</taxon>
        <taxon>Bacillati</taxon>
        <taxon>Actinomycetota</taxon>
        <taxon>Actinomycetes</taxon>
        <taxon>Kitasatosporales</taxon>
        <taxon>Streptomycetaceae</taxon>
        <taxon>Streptomyces</taxon>
    </lineage>
</organism>
<comment type="caution">
    <text evidence="1">The sequence shown here is derived from an EMBL/GenBank/DDBJ whole genome shotgun (WGS) entry which is preliminary data.</text>
</comment>
<gene>
    <name evidence="1" type="ORF">ACFFTL_40590</name>
</gene>
<dbReference type="RefSeq" id="WP_345516314.1">
    <property type="nucleotide sequence ID" value="NZ_BAAAXD010000036.1"/>
</dbReference>
<protein>
    <recommendedName>
        <fullName evidence="3">PQQ-binding-like beta-propeller repeat protein</fullName>
    </recommendedName>
</protein>
<keyword evidence="2" id="KW-1185">Reference proteome</keyword>
<sequence>MLTVFCAGAVLTGCFGPQPPRFGDGVSVPSEQRRIPLTVPPGPDGSWSLLVAEEGLIGQGRTLARIPQEGEKGVRAPVKGWTAALPAEFAITSRLPGRPHSAVSLPYGIVLIGGRTGRTDPTAVALADPSSGALLWRHTLPPGSRVLALPGTTGPAIGAATCSGVGCRFTAWDVHRGTRQWSRRIPGAYRVLTPCGADTLGGREAAPGLCEPLVIGKGRVGTLDEETHRPEWIPGLRPPAGTVDRVARFSYRTFLVTAPARGSCRATVLAAASPGDEHKGWRYDFVWDQPQAARDPHTGCRWNPSLPLNTAYDLVLPVRGGALVLDPYFGPEHSPRRLAEGAYVVAADGRGSPDLIRVPGRPDRPLDAALADRKRTKALGAGARQVVEGLFQVGRKLLLVGYDGAVRRRWTSDCIAFPAAKSAAVMYCDGRNLVEVKAVKTD</sequence>
<dbReference type="EMBL" id="JBHMCG010000175">
    <property type="protein sequence ID" value="MFB9578398.1"/>
    <property type="molecule type" value="Genomic_DNA"/>
</dbReference>
<proteinExistence type="predicted"/>
<dbReference type="Proteomes" id="UP001589710">
    <property type="component" value="Unassembled WGS sequence"/>
</dbReference>
<evidence type="ECO:0008006" key="3">
    <source>
        <dbReference type="Google" id="ProtNLM"/>
    </source>
</evidence>